<keyword evidence="2" id="KW-1185">Reference proteome</keyword>
<evidence type="ECO:0000313" key="2">
    <source>
        <dbReference type="Proteomes" id="UP000214646"/>
    </source>
</evidence>
<reference evidence="2" key="1">
    <citation type="submission" date="2017-06" db="EMBL/GenBank/DDBJ databases">
        <title>Genome analysis of Fimbriiglobus ruber SP5, the first member of the order Planctomycetales with confirmed chitinolytic capability.</title>
        <authorList>
            <person name="Ravin N.V."/>
            <person name="Rakitin A.L."/>
            <person name="Ivanova A.A."/>
            <person name="Beletsky A.V."/>
            <person name="Kulichevskaya I.S."/>
            <person name="Mardanov A.V."/>
            <person name="Dedysh S.N."/>
        </authorList>
    </citation>
    <scope>NUCLEOTIDE SEQUENCE [LARGE SCALE GENOMIC DNA]</scope>
    <source>
        <strain evidence="2">SP5</strain>
    </source>
</reference>
<name>A0A225D8W4_9BACT</name>
<organism evidence="1 2">
    <name type="scientific">Fimbriiglobus ruber</name>
    <dbReference type="NCBI Taxonomy" id="1908690"/>
    <lineage>
        <taxon>Bacteria</taxon>
        <taxon>Pseudomonadati</taxon>
        <taxon>Planctomycetota</taxon>
        <taxon>Planctomycetia</taxon>
        <taxon>Gemmatales</taxon>
        <taxon>Gemmataceae</taxon>
        <taxon>Fimbriiglobus</taxon>
    </lineage>
</organism>
<sequence length="317" mass="31723">MATPTLARRNRPFPTFDRRFGDSLPSPVSITNLGPCGCCGGGGGSVSCACVCPSSDLAPVLHATVFGLGAYPLASNYAGTPATLNGSYRLTQTIPTSTGLGCQWDFSMNYGGLSYSPVGPICGYYQLAGTFSISLYCATNVTPGASGPIWLTVRNTTNQFAVISDPLDCPNIPGSETRAGTLSQPGGSGGGVVIMTVSGGAVTGVSSIPPPDTGACARIPVLQGNGYSVPSPVAITGDGTGATAVTVVSDGEVTGITITNGGSGYTFATGIIPIPDKAVCSPLLLTFDDYSGINPDYCSAGGVTGTYLAGLGVDVTL</sequence>
<dbReference type="EMBL" id="NIDE01000019">
    <property type="protein sequence ID" value="OWK34978.1"/>
    <property type="molecule type" value="Genomic_DNA"/>
</dbReference>
<dbReference type="RefSeq" id="WP_088260194.1">
    <property type="nucleotide sequence ID" value="NZ_NIDE01000019.1"/>
</dbReference>
<dbReference type="AlphaFoldDB" id="A0A225D8W4"/>
<accession>A0A225D8W4</accession>
<proteinExistence type="predicted"/>
<comment type="caution">
    <text evidence="1">The sequence shown here is derived from an EMBL/GenBank/DDBJ whole genome shotgun (WGS) entry which is preliminary data.</text>
</comment>
<protein>
    <submittedName>
        <fullName evidence="1">Uncharacterized protein</fullName>
    </submittedName>
</protein>
<dbReference type="Proteomes" id="UP000214646">
    <property type="component" value="Unassembled WGS sequence"/>
</dbReference>
<gene>
    <name evidence="1" type="ORF">FRUB_09820</name>
</gene>
<evidence type="ECO:0000313" key="1">
    <source>
        <dbReference type="EMBL" id="OWK34978.1"/>
    </source>
</evidence>